<accession>A0A371IC70</accession>
<evidence type="ECO:0008006" key="6">
    <source>
        <dbReference type="Google" id="ProtNLM"/>
    </source>
</evidence>
<gene>
    <name evidence="4" type="ORF">CR513_02537</name>
</gene>
<dbReference type="OrthoDB" id="6776856at2759"/>
<evidence type="ECO:0000313" key="5">
    <source>
        <dbReference type="Proteomes" id="UP000257109"/>
    </source>
</evidence>
<evidence type="ECO:0000259" key="2">
    <source>
        <dbReference type="Pfam" id="PF22936"/>
    </source>
</evidence>
<dbReference type="Proteomes" id="UP000257109">
    <property type="component" value="Unassembled WGS sequence"/>
</dbReference>
<proteinExistence type="predicted"/>
<protein>
    <recommendedName>
        <fullName evidence="6">CCHC-type domain-containing protein</fullName>
    </recommendedName>
</protein>
<evidence type="ECO:0000259" key="3">
    <source>
        <dbReference type="Pfam" id="PF25597"/>
    </source>
</evidence>
<dbReference type="AlphaFoldDB" id="A0A371IC70"/>
<dbReference type="InterPro" id="IPR054722">
    <property type="entry name" value="PolX-like_BBD"/>
</dbReference>
<dbReference type="SUPFAM" id="SSF57756">
    <property type="entry name" value="Retrovirus zinc finger-like domains"/>
    <property type="match status" value="1"/>
</dbReference>
<sequence length="285" mass="31904">MNGYNFHEEQALKVAQDEASTGRGRGRNVFRGGVTRGRGRGRGGRQPIDRATIPCYYCHEFGHCQSECLKKPQDSKANYVEGGEEVVLLMAQHSTNDNSNAQKMLFIDSGCSNHMTSRKDWLSSINSSFSDEVKLGNNYVLKKEEFQDPFGLKLIFGYIGFVHVPDQKRSKLDDKSTKYVLGVSEKAYKLYDPINEKIHLSRDVKFQENVAWDWGEAKTSRILDANELNPMEESCQAVEEVIQTSLNDAAITTSTIVPNSTSNLFDLSLRGVEVPAEGRARIPLA</sequence>
<dbReference type="Gene3D" id="4.10.60.10">
    <property type="entry name" value="Zinc finger, CCHC-type"/>
    <property type="match status" value="1"/>
</dbReference>
<dbReference type="GO" id="GO:0003676">
    <property type="term" value="F:nucleic acid binding"/>
    <property type="evidence" value="ECO:0007669"/>
    <property type="project" value="InterPro"/>
</dbReference>
<evidence type="ECO:0000256" key="1">
    <source>
        <dbReference type="SAM" id="MobiDB-lite"/>
    </source>
</evidence>
<name>A0A371IC70_MUCPR</name>
<dbReference type="EMBL" id="QJKJ01000430">
    <property type="protein sequence ID" value="RDY12631.1"/>
    <property type="molecule type" value="Genomic_DNA"/>
</dbReference>
<dbReference type="Pfam" id="PF22936">
    <property type="entry name" value="Pol_BBD"/>
    <property type="match status" value="1"/>
</dbReference>
<dbReference type="GO" id="GO:0008270">
    <property type="term" value="F:zinc ion binding"/>
    <property type="evidence" value="ECO:0007669"/>
    <property type="project" value="InterPro"/>
</dbReference>
<feature type="region of interest" description="Disordered" evidence="1">
    <location>
        <begin position="15"/>
        <end position="45"/>
    </location>
</feature>
<dbReference type="InterPro" id="IPR057670">
    <property type="entry name" value="SH3_retrovirus"/>
</dbReference>
<reference evidence="4" key="1">
    <citation type="submission" date="2018-05" db="EMBL/GenBank/DDBJ databases">
        <title>Draft genome of Mucuna pruriens seed.</title>
        <authorList>
            <person name="Nnadi N.E."/>
            <person name="Vos R."/>
            <person name="Hasami M.H."/>
            <person name="Devisetty U.K."/>
            <person name="Aguiy J.C."/>
        </authorList>
    </citation>
    <scope>NUCLEOTIDE SEQUENCE [LARGE SCALE GENOMIC DNA]</scope>
    <source>
        <strain evidence="4">JCA_2017</strain>
    </source>
</reference>
<dbReference type="Pfam" id="PF25597">
    <property type="entry name" value="SH3_retrovirus"/>
    <property type="match status" value="1"/>
</dbReference>
<evidence type="ECO:0000313" key="4">
    <source>
        <dbReference type="EMBL" id="RDY12631.1"/>
    </source>
</evidence>
<comment type="caution">
    <text evidence="4">The sequence shown here is derived from an EMBL/GenBank/DDBJ whole genome shotgun (WGS) entry which is preliminary data.</text>
</comment>
<organism evidence="4 5">
    <name type="scientific">Mucuna pruriens</name>
    <name type="common">Velvet bean</name>
    <name type="synonym">Dolichos pruriens</name>
    <dbReference type="NCBI Taxonomy" id="157652"/>
    <lineage>
        <taxon>Eukaryota</taxon>
        <taxon>Viridiplantae</taxon>
        <taxon>Streptophyta</taxon>
        <taxon>Embryophyta</taxon>
        <taxon>Tracheophyta</taxon>
        <taxon>Spermatophyta</taxon>
        <taxon>Magnoliopsida</taxon>
        <taxon>eudicotyledons</taxon>
        <taxon>Gunneridae</taxon>
        <taxon>Pentapetalae</taxon>
        <taxon>rosids</taxon>
        <taxon>fabids</taxon>
        <taxon>Fabales</taxon>
        <taxon>Fabaceae</taxon>
        <taxon>Papilionoideae</taxon>
        <taxon>50 kb inversion clade</taxon>
        <taxon>NPAAA clade</taxon>
        <taxon>indigoferoid/millettioid clade</taxon>
        <taxon>Phaseoleae</taxon>
        <taxon>Mucuna</taxon>
    </lineage>
</organism>
<feature type="domain" description="Retrovirus-related Pol polyprotein from transposon TNT 1-94-like beta-barrel" evidence="2">
    <location>
        <begin position="106"/>
        <end position="142"/>
    </location>
</feature>
<keyword evidence="5" id="KW-1185">Reference proteome</keyword>
<feature type="domain" description="Retroviral polymerase SH3-like" evidence="3">
    <location>
        <begin position="160"/>
        <end position="217"/>
    </location>
</feature>
<feature type="non-terminal residue" evidence="4">
    <location>
        <position position="1"/>
    </location>
</feature>
<dbReference type="InterPro" id="IPR036875">
    <property type="entry name" value="Znf_CCHC_sf"/>
</dbReference>